<accession>A0ACA9QB11</accession>
<protein>
    <submittedName>
        <fullName evidence="1">12503_t:CDS:1</fullName>
    </submittedName>
</protein>
<dbReference type="EMBL" id="CAJVPW010039894">
    <property type="protein sequence ID" value="CAG8745130.1"/>
    <property type="molecule type" value="Genomic_DNA"/>
</dbReference>
<sequence length="107" mass="12248">MKFTKKEVYELVKQIPEGHFFTYSIISKKLGSPRGQQGVAKCLKRHDCDLNTSDNTIIVSDNVYCHRVINSDFSLGGYSFDELGDKSEAKRKRLEEEGIRFEKRGGK</sequence>
<gene>
    <name evidence="1" type="ORF">SPELUC_LOCUS14084</name>
</gene>
<keyword evidence="2" id="KW-1185">Reference proteome</keyword>
<proteinExistence type="predicted"/>
<comment type="caution">
    <text evidence="1">The sequence shown here is derived from an EMBL/GenBank/DDBJ whole genome shotgun (WGS) entry which is preliminary data.</text>
</comment>
<name>A0ACA9QB11_9GLOM</name>
<reference evidence="1" key="1">
    <citation type="submission" date="2021-06" db="EMBL/GenBank/DDBJ databases">
        <authorList>
            <person name="Kallberg Y."/>
            <person name="Tangrot J."/>
            <person name="Rosling A."/>
        </authorList>
    </citation>
    <scope>NUCLEOTIDE SEQUENCE</scope>
    <source>
        <strain evidence="1">28 12/20/2015</strain>
    </source>
</reference>
<dbReference type="Proteomes" id="UP000789366">
    <property type="component" value="Unassembled WGS sequence"/>
</dbReference>
<organism evidence="1 2">
    <name type="scientific">Cetraspora pellucida</name>
    <dbReference type="NCBI Taxonomy" id="1433469"/>
    <lineage>
        <taxon>Eukaryota</taxon>
        <taxon>Fungi</taxon>
        <taxon>Fungi incertae sedis</taxon>
        <taxon>Mucoromycota</taxon>
        <taxon>Glomeromycotina</taxon>
        <taxon>Glomeromycetes</taxon>
        <taxon>Diversisporales</taxon>
        <taxon>Gigasporaceae</taxon>
        <taxon>Cetraspora</taxon>
    </lineage>
</organism>
<evidence type="ECO:0000313" key="1">
    <source>
        <dbReference type="EMBL" id="CAG8745130.1"/>
    </source>
</evidence>
<evidence type="ECO:0000313" key="2">
    <source>
        <dbReference type="Proteomes" id="UP000789366"/>
    </source>
</evidence>